<gene>
    <name evidence="1" type="ORF">BRARA_D00200</name>
</gene>
<evidence type="ECO:0000313" key="1">
    <source>
        <dbReference type="EMBL" id="RID64968.1"/>
    </source>
</evidence>
<dbReference type="EMBL" id="CM010631">
    <property type="protein sequence ID" value="RID64968.1"/>
    <property type="molecule type" value="Genomic_DNA"/>
</dbReference>
<accession>A0A397ZJ08</accession>
<organism evidence="1 2">
    <name type="scientific">Brassica campestris</name>
    <name type="common">Field mustard</name>
    <dbReference type="NCBI Taxonomy" id="3711"/>
    <lineage>
        <taxon>Eukaryota</taxon>
        <taxon>Viridiplantae</taxon>
        <taxon>Streptophyta</taxon>
        <taxon>Embryophyta</taxon>
        <taxon>Tracheophyta</taxon>
        <taxon>Spermatophyta</taxon>
        <taxon>Magnoliopsida</taxon>
        <taxon>eudicotyledons</taxon>
        <taxon>Gunneridae</taxon>
        <taxon>Pentapetalae</taxon>
        <taxon>rosids</taxon>
        <taxon>malvids</taxon>
        <taxon>Brassicales</taxon>
        <taxon>Brassicaceae</taxon>
        <taxon>Brassiceae</taxon>
        <taxon>Brassica</taxon>
    </lineage>
</organism>
<name>A0A397ZJ08_BRACM</name>
<dbReference type="AlphaFoldDB" id="A0A397ZJ08"/>
<reference evidence="1 2" key="1">
    <citation type="submission" date="2018-06" db="EMBL/GenBank/DDBJ databases">
        <title>WGS assembly of Brassica rapa FPsc.</title>
        <authorList>
            <person name="Bowman J."/>
            <person name="Kohchi T."/>
            <person name="Yamato K."/>
            <person name="Jenkins J."/>
            <person name="Shu S."/>
            <person name="Ishizaki K."/>
            <person name="Yamaoka S."/>
            <person name="Nishihama R."/>
            <person name="Nakamura Y."/>
            <person name="Berger F."/>
            <person name="Adam C."/>
            <person name="Aki S."/>
            <person name="Althoff F."/>
            <person name="Araki T."/>
            <person name="Arteaga-Vazquez M."/>
            <person name="Balasubrmanian S."/>
            <person name="Bauer D."/>
            <person name="Boehm C."/>
            <person name="Briginshaw L."/>
            <person name="Caballero-Perez J."/>
            <person name="Catarino B."/>
            <person name="Chen F."/>
            <person name="Chiyoda S."/>
            <person name="Chovatia M."/>
            <person name="Davies K."/>
            <person name="Delmans M."/>
            <person name="Demura T."/>
            <person name="Dierschke T."/>
            <person name="Dolan L."/>
            <person name="Dorantes-Acosta A."/>
            <person name="Eklund D."/>
            <person name="Florent S."/>
            <person name="Flores-Sandoval E."/>
            <person name="Fujiyama A."/>
            <person name="Fukuzawa H."/>
            <person name="Galik B."/>
            <person name="Grimanelli D."/>
            <person name="Grimwood J."/>
            <person name="Grossniklaus U."/>
            <person name="Hamada T."/>
            <person name="Haseloff J."/>
            <person name="Hetherington A."/>
            <person name="Higo A."/>
            <person name="Hirakawa Y."/>
            <person name="Hundley H."/>
            <person name="Ikeda Y."/>
            <person name="Inoue K."/>
            <person name="Inoue S."/>
            <person name="Ishida S."/>
            <person name="Jia Q."/>
            <person name="Kakita M."/>
            <person name="Kanazawa T."/>
            <person name="Kawai Y."/>
            <person name="Kawashima T."/>
            <person name="Kennedy M."/>
            <person name="Kinose K."/>
            <person name="Kinoshita T."/>
            <person name="Kohara Y."/>
            <person name="Koide E."/>
            <person name="Komatsu K."/>
            <person name="Kopischke S."/>
            <person name="Kubo M."/>
            <person name="Kyozuka J."/>
            <person name="Lagercrantz U."/>
            <person name="Lin S."/>
            <person name="Lindquist E."/>
            <person name="Lipzen A."/>
            <person name="Lu C."/>
            <person name="Luna E."/>
            <person name="Martienssen R."/>
            <person name="Minamino N."/>
            <person name="Mizutani M."/>
            <person name="Mizutani M."/>
            <person name="Mochizuki N."/>
            <person name="Monte I."/>
            <person name="Mosher R."/>
            <person name="Nagasaki H."/>
            <person name="Nakagami H."/>
            <person name="Naramoto S."/>
            <person name="Nishitani K."/>
            <person name="Ohtani M."/>
            <person name="Okamoto T."/>
            <person name="Okumura M."/>
            <person name="Phillips J."/>
            <person name="Pollak B."/>
            <person name="Reinders A."/>
            <person name="Roevekamp M."/>
            <person name="Sano R."/>
            <person name="Sawa S."/>
            <person name="Schmid M."/>
            <person name="Shirakawa M."/>
            <person name="Solano R."/>
            <person name="Spunde A."/>
            <person name="Suetsugu N."/>
            <person name="Sugano S."/>
            <person name="Sugiyama A."/>
            <person name="Sun R."/>
            <person name="Suzuki Y."/>
            <person name="Takenaka M."/>
            <person name="Takezawa D."/>
            <person name="Tomogane H."/>
            <person name="Tsuzuki M."/>
            <person name="Ueda T."/>
            <person name="Umeda M."/>
            <person name="Ward J."/>
            <person name="Watanabe Y."/>
            <person name="Yazaki K."/>
            <person name="Yokoyama R."/>
            <person name="Yoshitake Y."/>
            <person name="Yotsui I."/>
            <person name="Zachgo S."/>
            <person name="Schmutz J."/>
        </authorList>
    </citation>
    <scope>NUCLEOTIDE SEQUENCE [LARGE SCALE GENOMIC DNA]</scope>
    <source>
        <strain evidence="2">cv. B-3</strain>
    </source>
</reference>
<dbReference type="Proteomes" id="UP000264353">
    <property type="component" value="Chromosome A4"/>
</dbReference>
<proteinExistence type="predicted"/>
<sequence>MRIGSSQVPSKEKDRSKIFVIDADGTRTKDIARASRKLGMKQFCLLHITISLESIILYEQLLNSITCCRYSSVFY</sequence>
<evidence type="ECO:0000313" key="2">
    <source>
        <dbReference type="Proteomes" id="UP000264353"/>
    </source>
</evidence>
<protein>
    <submittedName>
        <fullName evidence="1">Uncharacterized protein</fullName>
    </submittedName>
</protein>